<dbReference type="InterPro" id="IPR013763">
    <property type="entry name" value="Cyclin-like_dom"/>
</dbReference>
<keyword evidence="2" id="KW-0132">Cell division</keyword>
<dbReference type="GO" id="GO:0016538">
    <property type="term" value="F:cyclin-dependent protein serine/threonine kinase regulator activity"/>
    <property type="evidence" value="ECO:0007669"/>
    <property type="project" value="UniProtKB-ARBA"/>
</dbReference>
<feature type="non-terminal residue" evidence="7">
    <location>
        <position position="224"/>
    </location>
</feature>
<dbReference type="FunFam" id="1.10.472.10:FF:000080">
    <property type="entry name" value="G1/S-specific cyclin"/>
    <property type="match status" value="1"/>
</dbReference>
<dbReference type="InterPro" id="IPR006671">
    <property type="entry name" value="Cyclin_N"/>
</dbReference>
<evidence type="ECO:0000259" key="6">
    <source>
        <dbReference type="SMART" id="SM00385"/>
    </source>
</evidence>
<dbReference type="PANTHER" id="PTHR21615:SF2">
    <property type="entry name" value="CYCLIN N-TERMINAL DOMAIN-CONTAINING PROTEIN 1"/>
    <property type="match status" value="1"/>
</dbReference>
<evidence type="ECO:0000256" key="5">
    <source>
        <dbReference type="RuleBase" id="RU000383"/>
    </source>
</evidence>
<dbReference type="GO" id="GO:0051726">
    <property type="term" value="P:regulation of cell cycle"/>
    <property type="evidence" value="ECO:0007669"/>
    <property type="project" value="UniProtKB-ARBA"/>
</dbReference>
<sequence length="224" mass="26410">KLYPRALNYLEILNHKKQTDEYASETLQYNYEMSQKFRANFELLTQQPEISLGFRIKLIEFLFKIAMKLKITPFVTFKAVKLFDRYCSKRIVLGDQSQLVVCTCLWLAAKITGGYHQSSYAPHSNILLKNKPELPTRDLNFRLPKLIEFVKLCGKSCNYDEGMFVQMELHILQTLNWELHDPNVDEFLLTITDNQHCLVDDNQYEVYKIKQFMSYVALFVPEMI</sequence>
<evidence type="ECO:0000313" key="8">
    <source>
        <dbReference type="Proteomes" id="UP000094336"/>
    </source>
</evidence>
<dbReference type="STRING" id="984486.A0A1E3QP75"/>
<dbReference type="PANTHER" id="PTHR21615">
    <property type="entry name" value="CYCLIN N-TERMINAL DOMAIN-CONTAINING PROTEIN 1"/>
    <property type="match status" value="1"/>
</dbReference>
<dbReference type="AlphaFoldDB" id="A0A1E3QP75"/>
<evidence type="ECO:0000256" key="1">
    <source>
        <dbReference type="ARBA" id="ARBA00008742"/>
    </source>
</evidence>
<dbReference type="OrthoDB" id="5590282at2759"/>
<protein>
    <recommendedName>
        <fullName evidence="6">Cyclin-like domain-containing protein</fullName>
    </recommendedName>
</protein>
<dbReference type="GeneID" id="30149144"/>
<dbReference type="GO" id="GO:0051301">
    <property type="term" value="P:cell division"/>
    <property type="evidence" value="ECO:0007669"/>
    <property type="project" value="UniProtKB-KW"/>
</dbReference>
<keyword evidence="3 5" id="KW-0195">Cyclin</keyword>
<organism evidence="7 8">
    <name type="scientific">Babjeviella inositovora NRRL Y-12698</name>
    <dbReference type="NCBI Taxonomy" id="984486"/>
    <lineage>
        <taxon>Eukaryota</taxon>
        <taxon>Fungi</taxon>
        <taxon>Dikarya</taxon>
        <taxon>Ascomycota</taxon>
        <taxon>Saccharomycotina</taxon>
        <taxon>Pichiomycetes</taxon>
        <taxon>Serinales incertae sedis</taxon>
        <taxon>Babjeviella</taxon>
    </lineage>
</organism>
<dbReference type="Pfam" id="PF00134">
    <property type="entry name" value="Cyclin_N"/>
    <property type="match status" value="1"/>
</dbReference>
<evidence type="ECO:0000256" key="3">
    <source>
        <dbReference type="ARBA" id="ARBA00023127"/>
    </source>
</evidence>
<dbReference type="RefSeq" id="XP_018984813.1">
    <property type="nucleotide sequence ID" value="XM_019131291.1"/>
</dbReference>
<keyword evidence="8" id="KW-1185">Reference proteome</keyword>
<proteinExistence type="inferred from homology"/>
<feature type="non-terminal residue" evidence="7">
    <location>
        <position position="1"/>
    </location>
</feature>
<accession>A0A1E3QP75</accession>
<comment type="similarity">
    <text evidence="1 5">Belongs to the cyclin family.</text>
</comment>
<dbReference type="Gene3D" id="1.10.472.10">
    <property type="entry name" value="Cyclin-like"/>
    <property type="match status" value="1"/>
</dbReference>
<dbReference type="SMART" id="SM00385">
    <property type="entry name" value="CYCLIN"/>
    <property type="match status" value="1"/>
</dbReference>
<reference evidence="8" key="1">
    <citation type="submission" date="2016-05" db="EMBL/GenBank/DDBJ databases">
        <title>Comparative genomics of biotechnologically important yeasts.</title>
        <authorList>
            <consortium name="DOE Joint Genome Institute"/>
            <person name="Riley R."/>
            <person name="Haridas S."/>
            <person name="Wolfe K.H."/>
            <person name="Lopes M.R."/>
            <person name="Hittinger C.T."/>
            <person name="Goker M."/>
            <person name="Salamov A."/>
            <person name="Wisecaver J."/>
            <person name="Long T.M."/>
            <person name="Aerts A.L."/>
            <person name="Barry K."/>
            <person name="Choi C."/>
            <person name="Clum A."/>
            <person name="Coughlan A.Y."/>
            <person name="Deshpande S."/>
            <person name="Douglass A.P."/>
            <person name="Hanson S.J."/>
            <person name="Klenk H.-P."/>
            <person name="Labutti K."/>
            <person name="Lapidus A."/>
            <person name="Lindquist E."/>
            <person name="Lipzen A."/>
            <person name="Meier-Kolthoff J.P."/>
            <person name="Ohm R.A."/>
            <person name="Otillar R.P."/>
            <person name="Pangilinan J."/>
            <person name="Peng Y."/>
            <person name="Rokas A."/>
            <person name="Rosa C.A."/>
            <person name="Scheuner C."/>
            <person name="Sibirny A.A."/>
            <person name="Slot J.C."/>
            <person name="Stielow J.B."/>
            <person name="Sun H."/>
            <person name="Kurtzman C.P."/>
            <person name="Blackwell M."/>
            <person name="Grigoriev I.V."/>
            <person name="Jeffries T.W."/>
        </authorList>
    </citation>
    <scope>NUCLEOTIDE SEQUENCE [LARGE SCALE GENOMIC DNA]</scope>
    <source>
        <strain evidence="8">NRRL Y-12698</strain>
    </source>
</reference>
<evidence type="ECO:0000313" key="7">
    <source>
        <dbReference type="EMBL" id="ODQ79485.1"/>
    </source>
</evidence>
<name>A0A1E3QP75_9ASCO</name>
<keyword evidence="4" id="KW-0131">Cell cycle</keyword>
<dbReference type="EMBL" id="KV454432">
    <property type="protein sequence ID" value="ODQ79485.1"/>
    <property type="molecule type" value="Genomic_DNA"/>
</dbReference>
<gene>
    <name evidence="7" type="ORF">BABINDRAFT_22587</name>
</gene>
<dbReference type="InterPro" id="IPR036915">
    <property type="entry name" value="Cyclin-like_sf"/>
</dbReference>
<evidence type="ECO:0000256" key="2">
    <source>
        <dbReference type="ARBA" id="ARBA00022618"/>
    </source>
</evidence>
<dbReference type="Proteomes" id="UP000094336">
    <property type="component" value="Unassembled WGS sequence"/>
</dbReference>
<evidence type="ECO:0000256" key="4">
    <source>
        <dbReference type="ARBA" id="ARBA00023306"/>
    </source>
</evidence>
<feature type="domain" description="Cyclin-like" evidence="6">
    <location>
        <begin position="60"/>
        <end position="173"/>
    </location>
</feature>
<dbReference type="SUPFAM" id="SSF47954">
    <property type="entry name" value="Cyclin-like"/>
    <property type="match status" value="1"/>
</dbReference>